<dbReference type="InterPro" id="IPR023346">
    <property type="entry name" value="Lysozyme-like_dom_sf"/>
</dbReference>
<name>A0A445MQW5_9BACT</name>
<evidence type="ECO:0000256" key="1">
    <source>
        <dbReference type="ARBA" id="ARBA00022529"/>
    </source>
</evidence>
<organism evidence="4">
    <name type="scientific">uncultured Desulfobacterium sp</name>
    <dbReference type="NCBI Taxonomy" id="201089"/>
    <lineage>
        <taxon>Bacteria</taxon>
        <taxon>Pseudomonadati</taxon>
        <taxon>Thermodesulfobacteriota</taxon>
        <taxon>Desulfobacteria</taxon>
        <taxon>Desulfobacterales</taxon>
        <taxon>Desulfobacteriaceae</taxon>
        <taxon>Desulfobacterium</taxon>
        <taxon>environmental samples</taxon>
    </lineage>
</organism>
<dbReference type="GO" id="GO:0042742">
    <property type="term" value="P:defense response to bacterium"/>
    <property type="evidence" value="ECO:0007669"/>
    <property type="project" value="UniProtKB-KW"/>
</dbReference>
<evidence type="ECO:0000256" key="2">
    <source>
        <dbReference type="ARBA" id="ARBA00022638"/>
    </source>
</evidence>
<dbReference type="GO" id="GO:0003796">
    <property type="term" value="F:lysozyme activity"/>
    <property type="evidence" value="ECO:0007669"/>
    <property type="project" value="InterPro"/>
</dbReference>
<reference evidence="4" key="1">
    <citation type="submission" date="2018-01" db="EMBL/GenBank/DDBJ databases">
        <authorList>
            <person name="Regsiter A."/>
            <person name="William W."/>
        </authorList>
    </citation>
    <scope>NUCLEOTIDE SEQUENCE</scope>
    <source>
        <strain evidence="4">TRIP AH-1</strain>
    </source>
</reference>
<evidence type="ECO:0000313" key="4">
    <source>
        <dbReference type="EMBL" id="SPD71864.1"/>
    </source>
</evidence>
<gene>
    <name evidence="4" type="ORF">PITCH_A1070038</name>
</gene>
<keyword evidence="1" id="KW-0929">Antimicrobial</keyword>
<dbReference type="AlphaFoldDB" id="A0A445MQW5"/>
<accession>A0A445MQW5</accession>
<keyword evidence="2" id="KW-0081">Bacteriolytic enzyme</keyword>
<feature type="coiled-coil region" evidence="3">
    <location>
        <begin position="244"/>
        <end position="271"/>
    </location>
</feature>
<dbReference type="EMBL" id="OJIN01000010">
    <property type="protein sequence ID" value="SPD71864.1"/>
    <property type="molecule type" value="Genomic_DNA"/>
</dbReference>
<dbReference type="SUPFAM" id="SSF53955">
    <property type="entry name" value="Lysozyme-like"/>
    <property type="match status" value="1"/>
</dbReference>
<protein>
    <recommendedName>
        <fullName evidence="5">Peptidoglycan binding-like domain-containing protein</fullName>
    </recommendedName>
</protein>
<evidence type="ECO:0000256" key="3">
    <source>
        <dbReference type="SAM" id="Coils"/>
    </source>
</evidence>
<dbReference type="InterPro" id="IPR023347">
    <property type="entry name" value="Lysozyme_dom_sf"/>
</dbReference>
<dbReference type="GO" id="GO:0031640">
    <property type="term" value="P:killing of cells of another organism"/>
    <property type="evidence" value="ECO:0007669"/>
    <property type="project" value="UniProtKB-KW"/>
</dbReference>
<evidence type="ECO:0008006" key="5">
    <source>
        <dbReference type="Google" id="ProtNLM"/>
    </source>
</evidence>
<dbReference type="Gene3D" id="1.10.530.40">
    <property type="match status" value="1"/>
</dbReference>
<proteinExistence type="predicted"/>
<sequence>MNHSFLTEQNKIMAELSTTQRLKRIQERLGIEPDGLLGPVTLTAIEDILPPKPDQQVHSVYSLIVSKKGLDQLVRFEISSEGYYKRFLSAPVFPGGSSGVTIGIGYDLGYNTPTQIKRDWSGKIPDAAVELLTEAAGLKGEAAQRESSRLSGISIPLVAAMTVFYVSVIPRHAAKTASAYPGVESLPADAQAGILSLVYNRGSSMSGPRRIEMKAIAGLIVNRDLIGIASQIRAMKRLWEGKGLDGLLNRRDEEASMVEKAQREYNNAELIYI</sequence>
<keyword evidence="3" id="KW-0175">Coiled coil</keyword>